<keyword evidence="6" id="KW-0443">Lipid metabolism</keyword>
<dbReference type="GO" id="GO:0004306">
    <property type="term" value="F:ethanolamine-phosphate cytidylyltransferase activity"/>
    <property type="evidence" value="ECO:0007669"/>
    <property type="project" value="UniProtKB-EC"/>
</dbReference>
<dbReference type="EMBL" id="AEOI02000008">
    <property type="protein sequence ID" value="ESW98176.1"/>
    <property type="molecule type" value="Genomic_DNA"/>
</dbReference>
<dbReference type="Proteomes" id="UP000008673">
    <property type="component" value="Unassembled WGS sequence"/>
</dbReference>
<dbReference type="NCBIfam" id="TIGR00125">
    <property type="entry name" value="cyt_tran_rel"/>
    <property type="match status" value="2"/>
</dbReference>
<dbReference type="Pfam" id="PF01467">
    <property type="entry name" value="CTP_transf_like"/>
    <property type="match status" value="2"/>
</dbReference>
<reference evidence="14 15" key="1">
    <citation type="journal article" date="2013" name="BMC Genomics">
        <title>Genome sequence and analysis of methylotrophic yeast Hansenula polymorpha DL1.</title>
        <authorList>
            <person name="Ravin N.V."/>
            <person name="Eldarov M.A."/>
            <person name="Kadnikov V.V."/>
            <person name="Beletsky A.V."/>
            <person name="Schneider J."/>
            <person name="Mardanova E.S."/>
            <person name="Smekalova E.M."/>
            <person name="Zvereva M.I."/>
            <person name="Dontsova O.A."/>
            <person name="Mardanov A.V."/>
            <person name="Skryabin K.G."/>
        </authorList>
    </citation>
    <scope>NUCLEOTIDE SEQUENCE [LARGE SCALE GENOMIC DNA]</scope>
    <source>
        <strain evidence="15">ATCC 26012 / BCRC 20466 / JCM 22074 / NRRL Y-7560 / DL-1</strain>
    </source>
</reference>
<feature type="domain" description="Cytidyltransferase-like" evidence="13">
    <location>
        <begin position="221"/>
        <end position="307"/>
    </location>
</feature>
<dbReference type="GO" id="GO:0006646">
    <property type="term" value="P:phosphatidylethanolamine biosynthetic process"/>
    <property type="evidence" value="ECO:0007669"/>
    <property type="project" value="UniProtKB-UniPathway"/>
</dbReference>
<evidence type="ECO:0000256" key="9">
    <source>
        <dbReference type="ARBA" id="ARBA00024191"/>
    </source>
</evidence>
<dbReference type="InterPro" id="IPR044608">
    <property type="entry name" value="Ect1/PCYT2"/>
</dbReference>
<dbReference type="PANTHER" id="PTHR45780">
    <property type="entry name" value="ETHANOLAMINE-PHOSPHATE CYTIDYLYLTRANSFERASE"/>
    <property type="match status" value="1"/>
</dbReference>
<keyword evidence="7" id="KW-0594">Phospholipid biosynthesis</keyword>
<evidence type="ECO:0000256" key="7">
    <source>
        <dbReference type="ARBA" id="ARBA00023209"/>
    </source>
</evidence>
<comment type="pathway">
    <text evidence="1">Lipid metabolism.</text>
</comment>
<evidence type="ECO:0000256" key="11">
    <source>
        <dbReference type="ARBA" id="ARBA00031473"/>
    </source>
</evidence>
<evidence type="ECO:0000256" key="3">
    <source>
        <dbReference type="ARBA" id="ARBA00022516"/>
    </source>
</evidence>
<dbReference type="PANTHER" id="PTHR45780:SF2">
    <property type="entry name" value="ETHANOLAMINE-PHOSPHATE CYTIDYLYLTRANSFERASE"/>
    <property type="match status" value="1"/>
</dbReference>
<evidence type="ECO:0000256" key="2">
    <source>
        <dbReference type="ARBA" id="ARBA00010101"/>
    </source>
</evidence>
<keyword evidence="4" id="KW-0808">Transferase</keyword>
<dbReference type="HOGENOM" id="CLU_031246_0_0_1"/>
<comment type="similarity">
    <text evidence="2">Belongs to the cytidylyltransferase family.</text>
</comment>
<dbReference type="OMA" id="QCKYINA"/>
<proteinExistence type="inferred from homology"/>
<name>W1QAW8_OGAPD</name>
<dbReference type="OrthoDB" id="40021at2759"/>
<evidence type="ECO:0000256" key="4">
    <source>
        <dbReference type="ARBA" id="ARBA00022679"/>
    </source>
</evidence>
<sequence>MSKSLVETRIWIDGCFDFAHHGHAGAMLQARQHGTELYVGVHSDEDILENKGPVVMTLDERLAAVDGCRWATKSVPGAPYVTDPAVMDHYGCKYVVHGDDITTDANGEDCYKVVKELGRFIVVKRTPNISTTDLVGRMLLYSKNHHLSPILAKDWQDYAAGQPSHPLLQPDAVKRYKDYATCEDGKNPGVAVFAYTKDTGEVHELVKPSAERFKSSRIYYIDGGFDLFNPGHIVALKKLKERAAADSAVVLVGVNDDEDVNKHKGINYPIMNLFERSLCVLQSKYIDGIVLGAPYKPNKNYILEFPVPVVKVFHGPTSEDADPYSEMKELGLYENLGSHKYDNISTEDIASRVLKNREAYEERQRRKGWKSEHERQLEQQAKKLDK</sequence>
<keyword evidence="3" id="KW-0444">Lipid biosynthesis</keyword>
<evidence type="ECO:0000256" key="8">
    <source>
        <dbReference type="ARBA" id="ARBA00023264"/>
    </source>
</evidence>
<evidence type="ECO:0000256" key="12">
    <source>
        <dbReference type="SAM" id="MobiDB-lite"/>
    </source>
</evidence>
<dbReference type="eggNOG" id="KOG2803">
    <property type="taxonomic scope" value="Eukaryota"/>
</dbReference>
<comment type="caution">
    <text evidence="14">The sequence shown here is derived from an EMBL/GenBank/DDBJ whole genome shotgun (WGS) entry which is preliminary data.</text>
</comment>
<evidence type="ECO:0000256" key="5">
    <source>
        <dbReference type="ARBA" id="ARBA00022695"/>
    </source>
</evidence>
<evidence type="ECO:0000256" key="1">
    <source>
        <dbReference type="ARBA" id="ARBA00005189"/>
    </source>
</evidence>
<dbReference type="Gene3D" id="3.40.50.620">
    <property type="entry name" value="HUPs"/>
    <property type="match status" value="2"/>
</dbReference>
<accession>W1QAW8</accession>
<keyword evidence="8" id="KW-1208">Phospholipid metabolism</keyword>
<organism evidence="14 15">
    <name type="scientific">Ogataea parapolymorpha (strain ATCC 26012 / BCRC 20466 / JCM 22074 / NRRL Y-7560 / DL-1)</name>
    <name type="common">Yeast</name>
    <name type="synonym">Hansenula polymorpha</name>
    <dbReference type="NCBI Taxonomy" id="871575"/>
    <lineage>
        <taxon>Eukaryota</taxon>
        <taxon>Fungi</taxon>
        <taxon>Dikarya</taxon>
        <taxon>Ascomycota</taxon>
        <taxon>Saccharomycotina</taxon>
        <taxon>Pichiomycetes</taxon>
        <taxon>Pichiales</taxon>
        <taxon>Pichiaceae</taxon>
        <taxon>Ogataea</taxon>
    </lineage>
</organism>
<feature type="domain" description="Cytidyltransferase-like" evidence="13">
    <location>
        <begin position="12"/>
        <end position="135"/>
    </location>
</feature>
<evidence type="ECO:0000313" key="14">
    <source>
        <dbReference type="EMBL" id="ESW98176.1"/>
    </source>
</evidence>
<dbReference type="RefSeq" id="XP_013934059.1">
    <property type="nucleotide sequence ID" value="XM_014078584.1"/>
</dbReference>
<dbReference type="CDD" id="cd02174">
    <property type="entry name" value="CCT"/>
    <property type="match status" value="1"/>
</dbReference>
<dbReference type="KEGG" id="opa:HPODL_03821"/>
<dbReference type="InterPro" id="IPR004821">
    <property type="entry name" value="Cyt_trans-like"/>
</dbReference>
<keyword evidence="5 14" id="KW-0548">Nucleotidyltransferase</keyword>
<evidence type="ECO:0000256" key="6">
    <source>
        <dbReference type="ARBA" id="ARBA00023098"/>
    </source>
</evidence>
<evidence type="ECO:0000256" key="10">
    <source>
        <dbReference type="ARBA" id="ARBA00024221"/>
    </source>
</evidence>
<dbReference type="GeneID" id="25773255"/>
<dbReference type="InterPro" id="IPR041723">
    <property type="entry name" value="CCT"/>
</dbReference>
<protein>
    <recommendedName>
        <fullName evidence="10">ethanolamine-phosphate cytidylyltransferase</fullName>
        <ecNumber evidence="10">2.7.7.14</ecNumber>
    </recommendedName>
    <alternativeName>
        <fullName evidence="11">CTP:phosphoethanolamine cytidylyltransferase</fullName>
    </alternativeName>
</protein>
<feature type="region of interest" description="Disordered" evidence="12">
    <location>
        <begin position="362"/>
        <end position="386"/>
    </location>
</feature>
<evidence type="ECO:0000313" key="15">
    <source>
        <dbReference type="Proteomes" id="UP000008673"/>
    </source>
</evidence>
<dbReference type="STRING" id="871575.W1QAW8"/>
<dbReference type="InterPro" id="IPR014729">
    <property type="entry name" value="Rossmann-like_a/b/a_fold"/>
</dbReference>
<comment type="pathway">
    <text evidence="9">Phospholipid metabolism; phosphatidylethanolamine biosynthesis; phosphatidylethanolamine from ethanolamine: step 2/3.</text>
</comment>
<evidence type="ECO:0000259" key="13">
    <source>
        <dbReference type="Pfam" id="PF01467"/>
    </source>
</evidence>
<dbReference type="UniPathway" id="UPA00558">
    <property type="reaction ID" value="UER00742"/>
</dbReference>
<dbReference type="GO" id="GO:0005737">
    <property type="term" value="C:cytoplasm"/>
    <property type="evidence" value="ECO:0007669"/>
    <property type="project" value="TreeGrafter"/>
</dbReference>
<dbReference type="EC" id="2.7.7.14" evidence="10"/>
<dbReference type="AlphaFoldDB" id="W1QAW8"/>
<dbReference type="SUPFAM" id="SSF52374">
    <property type="entry name" value="Nucleotidylyl transferase"/>
    <property type="match status" value="2"/>
</dbReference>
<keyword evidence="15" id="KW-1185">Reference proteome</keyword>
<gene>
    <name evidence="14" type="ORF">HPODL_03821</name>
</gene>